<protein>
    <submittedName>
        <fullName evidence="1">Uncharacterized protein</fullName>
    </submittedName>
</protein>
<evidence type="ECO:0000313" key="2">
    <source>
        <dbReference type="Proteomes" id="UP000290985"/>
    </source>
</evidence>
<accession>A0A449B243</accession>
<reference evidence="1 2" key="1">
    <citation type="submission" date="2019-01" db="EMBL/GenBank/DDBJ databases">
        <authorList>
            <consortium name="Pathogen Informatics"/>
        </authorList>
    </citation>
    <scope>NUCLEOTIDE SEQUENCE [LARGE SCALE GENOMIC DNA]</scope>
    <source>
        <strain evidence="1 2">NCTC10181</strain>
    </source>
</reference>
<proteinExistence type="predicted"/>
<gene>
    <name evidence="1" type="ORF">NCTC10181_00448</name>
</gene>
<evidence type="ECO:0000313" key="1">
    <source>
        <dbReference type="EMBL" id="VEU74594.1"/>
    </source>
</evidence>
<dbReference type="Proteomes" id="UP000290985">
    <property type="component" value="Chromosome"/>
</dbReference>
<dbReference type="AlphaFoldDB" id="A0A449B243"/>
<dbReference type="EMBL" id="LR215036">
    <property type="protein sequence ID" value="VEU74594.1"/>
    <property type="molecule type" value="Genomic_DNA"/>
</dbReference>
<organism evidence="1 2">
    <name type="scientific">Mycoplasmopsis citelli</name>
    <dbReference type="NCBI Taxonomy" id="171281"/>
    <lineage>
        <taxon>Bacteria</taxon>
        <taxon>Bacillati</taxon>
        <taxon>Mycoplasmatota</taxon>
        <taxon>Mycoplasmoidales</taxon>
        <taxon>Metamycoplasmataceae</taxon>
        <taxon>Mycoplasmopsis</taxon>
    </lineage>
</organism>
<dbReference type="RefSeq" id="WP_129725409.1">
    <property type="nucleotide sequence ID" value="NZ_LR215036.1"/>
</dbReference>
<dbReference type="KEGG" id="mcit:NCTC10181_00448"/>
<keyword evidence="2" id="KW-1185">Reference proteome</keyword>
<name>A0A449B243_9BACT</name>
<sequence>MLEKITFKEVGLLSLNYVEGQIDENNLKSFKLYNDKTVNILDLIDDHPLDYIEILYFIAAGSEFLSNNSNFNVQNYKMLYDKINELIRENNQ</sequence>